<dbReference type="OrthoDB" id="47801at2759"/>
<evidence type="ECO:0000313" key="3">
    <source>
        <dbReference type="EMBL" id="TVU17582.1"/>
    </source>
</evidence>
<dbReference type="Gene3D" id="3.10.110.10">
    <property type="entry name" value="Ubiquitin Conjugating Enzyme"/>
    <property type="match status" value="1"/>
</dbReference>
<feature type="non-terminal residue" evidence="3">
    <location>
        <position position="1"/>
    </location>
</feature>
<dbReference type="SUPFAM" id="SSF54495">
    <property type="entry name" value="UBC-like"/>
    <property type="match status" value="1"/>
</dbReference>
<name>A0A5J9U1K2_9POAL</name>
<evidence type="ECO:0000256" key="2">
    <source>
        <dbReference type="ARBA" id="ARBA00022786"/>
    </source>
</evidence>
<dbReference type="Proteomes" id="UP000324897">
    <property type="component" value="Chromosome 7"/>
</dbReference>
<evidence type="ECO:0000256" key="1">
    <source>
        <dbReference type="ARBA" id="ARBA00022679"/>
    </source>
</evidence>
<dbReference type="PANTHER" id="PTHR46116">
    <property type="entry name" value="(E3-INDEPENDENT) E2 UBIQUITIN-CONJUGATING ENZYME"/>
    <property type="match status" value="1"/>
</dbReference>
<accession>A0A5J9U1K2</accession>
<sequence>MTQAVCLSLLDTFGGEGVELWSPETSTILQVVVSIQGLVLTSQPFYNESANEKYHGTEKVAHNLIIYAEDACLATLRTMLHLLRRPPVGFEELVHRHFRRRGSFILRACEAYLHKGCPVGTLDAEARTTEVGCGQTCSAGFKIALTKFMPRLVEAFTAIGADGCDQFDTIGPPCTPTVKH</sequence>
<dbReference type="GO" id="GO:0061631">
    <property type="term" value="F:ubiquitin conjugating enzyme activity"/>
    <property type="evidence" value="ECO:0007669"/>
    <property type="project" value="TreeGrafter"/>
</dbReference>
<keyword evidence="2" id="KW-0833">Ubl conjugation pathway</keyword>
<dbReference type="Gramene" id="TVU17582">
    <property type="protein sequence ID" value="TVU17582"/>
    <property type="gene ID" value="EJB05_33626"/>
</dbReference>
<dbReference type="PANTHER" id="PTHR46116:SF32">
    <property type="entry name" value="OS05G0153132 PROTEIN"/>
    <property type="match status" value="1"/>
</dbReference>
<gene>
    <name evidence="3" type="ORF">EJB05_33626</name>
</gene>
<keyword evidence="4" id="KW-1185">Reference proteome</keyword>
<comment type="caution">
    <text evidence="3">The sequence shown here is derived from an EMBL/GenBank/DDBJ whole genome shotgun (WGS) entry which is preliminary data.</text>
</comment>
<proteinExistence type="predicted"/>
<evidence type="ECO:0000313" key="4">
    <source>
        <dbReference type="Proteomes" id="UP000324897"/>
    </source>
</evidence>
<protein>
    <submittedName>
        <fullName evidence="3">Uncharacterized protein</fullName>
    </submittedName>
</protein>
<dbReference type="AlphaFoldDB" id="A0A5J9U1K2"/>
<dbReference type="InterPro" id="IPR016135">
    <property type="entry name" value="UBQ-conjugating_enzyme/RWD"/>
</dbReference>
<keyword evidence="1" id="KW-0808">Transferase</keyword>
<dbReference type="EMBL" id="RWGY01000029">
    <property type="protein sequence ID" value="TVU17582.1"/>
    <property type="molecule type" value="Genomic_DNA"/>
</dbReference>
<organism evidence="3 4">
    <name type="scientific">Eragrostis curvula</name>
    <name type="common">weeping love grass</name>
    <dbReference type="NCBI Taxonomy" id="38414"/>
    <lineage>
        <taxon>Eukaryota</taxon>
        <taxon>Viridiplantae</taxon>
        <taxon>Streptophyta</taxon>
        <taxon>Embryophyta</taxon>
        <taxon>Tracheophyta</taxon>
        <taxon>Spermatophyta</taxon>
        <taxon>Magnoliopsida</taxon>
        <taxon>Liliopsida</taxon>
        <taxon>Poales</taxon>
        <taxon>Poaceae</taxon>
        <taxon>PACMAD clade</taxon>
        <taxon>Chloridoideae</taxon>
        <taxon>Eragrostideae</taxon>
        <taxon>Eragrostidinae</taxon>
        <taxon>Eragrostis</taxon>
    </lineage>
</organism>
<reference evidence="3 4" key="1">
    <citation type="journal article" date="2019" name="Sci. Rep.">
        <title>A high-quality genome of Eragrostis curvula grass provides insights into Poaceae evolution and supports new strategies to enhance forage quality.</title>
        <authorList>
            <person name="Carballo J."/>
            <person name="Santos B.A.C.M."/>
            <person name="Zappacosta D."/>
            <person name="Garbus I."/>
            <person name="Selva J.P."/>
            <person name="Gallo C.A."/>
            <person name="Diaz A."/>
            <person name="Albertini E."/>
            <person name="Caccamo M."/>
            <person name="Echenique V."/>
        </authorList>
    </citation>
    <scope>NUCLEOTIDE SEQUENCE [LARGE SCALE GENOMIC DNA]</scope>
    <source>
        <strain evidence="4">cv. Victoria</strain>
        <tissue evidence="3">Leaf</tissue>
    </source>
</reference>